<keyword evidence="5 8" id="KW-0472">Membrane</keyword>
<evidence type="ECO:0000256" key="1">
    <source>
        <dbReference type="ARBA" id="ARBA00022475"/>
    </source>
</evidence>
<dbReference type="AlphaFoldDB" id="A0AAX0YRH7"/>
<evidence type="ECO:0000256" key="2">
    <source>
        <dbReference type="ARBA" id="ARBA00022729"/>
    </source>
</evidence>
<dbReference type="InterPro" id="IPR019734">
    <property type="entry name" value="TPR_rpt"/>
</dbReference>
<evidence type="ECO:0000256" key="6">
    <source>
        <dbReference type="ARBA" id="ARBA00023139"/>
    </source>
</evidence>
<dbReference type="Proteomes" id="UP000240728">
    <property type="component" value="Unassembled WGS sequence"/>
</dbReference>
<dbReference type="PANTHER" id="PTHR44858:SF1">
    <property type="entry name" value="UDP-N-ACETYLGLUCOSAMINE--PEPTIDE N-ACETYLGLUCOSAMINYLTRANSFERASE SPINDLY-RELATED"/>
    <property type="match status" value="1"/>
</dbReference>
<organism evidence="11 12">
    <name type="scientific">Photobacterium kishitanii</name>
    <dbReference type="NCBI Taxonomy" id="318456"/>
    <lineage>
        <taxon>Bacteria</taxon>
        <taxon>Pseudomonadati</taxon>
        <taxon>Pseudomonadota</taxon>
        <taxon>Gammaproteobacteria</taxon>
        <taxon>Vibrionales</taxon>
        <taxon>Vibrionaceae</taxon>
        <taxon>Photobacterium</taxon>
    </lineage>
</organism>
<comment type="function">
    <text evidence="8">May be involved in cell division.</text>
</comment>
<keyword evidence="3" id="KW-0677">Repeat</keyword>
<sequence length="300" mass="34573">MIIRHLQYVVIASVLMLSGCSAMPTTWTHPPMAIPYQPSLQQQIQLARIEQILQQPNIPQTTLATIYYDRGLLHDSLGLRDLARLDFNKSLTLNPNQPDLYNVAGVIFTQMGLFDLAYEAFDSTLDLAPEHPYAHRNRGIALYYGERYDLANDDLLPHYQLDINDPYRVIWLYINDLKFVPEQAQTLLQQRYAASDKQDWGWQIVRMYLGDISEAQFLTEIAEQSKDNQQLALRLTEGYFYLAQRYQNQQDYSTAVMLYKLALAGNVYEFVEHRLSLLELDRILTAEQNAAPVEPVPPNA</sequence>
<dbReference type="GO" id="GO:0005886">
    <property type="term" value="C:plasma membrane"/>
    <property type="evidence" value="ECO:0007669"/>
    <property type="project" value="UniProtKB-SubCell"/>
</dbReference>
<evidence type="ECO:0000256" key="3">
    <source>
        <dbReference type="ARBA" id="ARBA00022737"/>
    </source>
</evidence>
<evidence type="ECO:0000256" key="10">
    <source>
        <dbReference type="SAM" id="SignalP"/>
    </source>
</evidence>
<keyword evidence="12" id="KW-1185">Reference proteome</keyword>
<keyword evidence="7 11" id="KW-0449">Lipoprotein</keyword>
<dbReference type="Gene3D" id="1.25.40.10">
    <property type="entry name" value="Tetratricopeptide repeat domain"/>
    <property type="match status" value="1"/>
</dbReference>
<dbReference type="PROSITE" id="PS51257">
    <property type="entry name" value="PROKAR_LIPOPROTEIN"/>
    <property type="match status" value="1"/>
</dbReference>
<keyword evidence="4 9" id="KW-0802">TPR repeat</keyword>
<reference evidence="11 12" key="1">
    <citation type="submission" date="2018-01" db="EMBL/GenBank/DDBJ databases">
        <title>Whole genome sequencing of Histamine producing bacteria.</title>
        <authorList>
            <person name="Butler K."/>
        </authorList>
    </citation>
    <scope>NUCLEOTIDE SEQUENCE [LARGE SCALE GENOMIC DNA]</scope>
    <source>
        <strain evidence="11 12">A1-4</strain>
    </source>
</reference>
<accession>A0AAX0YRH7</accession>
<dbReference type="InterPro" id="IPR023605">
    <property type="entry name" value="Lipoprotein_NlpI"/>
</dbReference>
<dbReference type="InterPro" id="IPR011990">
    <property type="entry name" value="TPR-like_helical_dom_sf"/>
</dbReference>
<evidence type="ECO:0000313" key="12">
    <source>
        <dbReference type="Proteomes" id="UP000240728"/>
    </source>
</evidence>
<dbReference type="NCBIfam" id="NF008391">
    <property type="entry name" value="PRK11189.1"/>
    <property type="match status" value="1"/>
</dbReference>
<dbReference type="InterPro" id="IPR050498">
    <property type="entry name" value="Ycf3"/>
</dbReference>
<dbReference type="Pfam" id="PF13181">
    <property type="entry name" value="TPR_8"/>
    <property type="match status" value="1"/>
</dbReference>
<keyword evidence="2 10" id="KW-0732">Signal</keyword>
<protein>
    <recommendedName>
        <fullName evidence="8">Lipoprotein NlpI</fullName>
    </recommendedName>
</protein>
<feature type="signal peptide" evidence="10">
    <location>
        <begin position="1"/>
        <end position="22"/>
    </location>
</feature>
<gene>
    <name evidence="11" type="ORF">C0W53_14930</name>
</gene>
<evidence type="ECO:0000256" key="5">
    <source>
        <dbReference type="ARBA" id="ARBA00023136"/>
    </source>
</evidence>
<evidence type="ECO:0000256" key="9">
    <source>
        <dbReference type="PROSITE-ProRule" id="PRU00339"/>
    </source>
</evidence>
<dbReference type="SUPFAM" id="SSF48452">
    <property type="entry name" value="TPR-like"/>
    <property type="match status" value="1"/>
</dbReference>
<comment type="caution">
    <text evidence="11">The sequence shown here is derived from an EMBL/GenBank/DDBJ whole genome shotgun (WGS) entry which is preliminary data.</text>
</comment>
<dbReference type="PROSITE" id="PS50005">
    <property type="entry name" value="TPR"/>
    <property type="match status" value="2"/>
</dbReference>
<dbReference type="EMBL" id="PYOZ01000009">
    <property type="protein sequence ID" value="PSX44237.1"/>
    <property type="molecule type" value="Genomic_DNA"/>
</dbReference>
<evidence type="ECO:0000256" key="7">
    <source>
        <dbReference type="ARBA" id="ARBA00023288"/>
    </source>
</evidence>
<keyword evidence="1 8" id="KW-1003">Cell membrane</keyword>
<feature type="chain" id="PRO_5044004612" description="Lipoprotein NlpI" evidence="10">
    <location>
        <begin position="23"/>
        <end position="300"/>
    </location>
</feature>
<evidence type="ECO:0000313" key="11">
    <source>
        <dbReference type="EMBL" id="PSX44237.1"/>
    </source>
</evidence>
<comment type="subunit">
    <text evidence="8">Homodimer.</text>
</comment>
<name>A0AAX0YRH7_9GAMM</name>
<dbReference type="RefSeq" id="WP_080888852.1">
    <property type="nucleotide sequence ID" value="NZ_JAUZMV010000001.1"/>
</dbReference>
<evidence type="ECO:0000256" key="8">
    <source>
        <dbReference type="PIRNR" id="PIRNR004654"/>
    </source>
</evidence>
<feature type="repeat" description="TPR" evidence="9">
    <location>
        <begin position="98"/>
        <end position="131"/>
    </location>
</feature>
<dbReference type="PANTHER" id="PTHR44858">
    <property type="entry name" value="TETRATRICOPEPTIDE REPEAT PROTEIN 6"/>
    <property type="match status" value="1"/>
</dbReference>
<evidence type="ECO:0000256" key="4">
    <source>
        <dbReference type="ARBA" id="ARBA00022803"/>
    </source>
</evidence>
<proteinExistence type="predicted"/>
<comment type="subcellular location">
    <subcellularLocation>
        <location evidence="8">Cell membrane</location>
    </subcellularLocation>
</comment>
<dbReference type="PIRSF" id="PIRSF004654">
    <property type="entry name" value="NlpI"/>
    <property type="match status" value="1"/>
</dbReference>
<feature type="repeat" description="TPR" evidence="9">
    <location>
        <begin position="64"/>
        <end position="97"/>
    </location>
</feature>
<dbReference type="SMART" id="SM00028">
    <property type="entry name" value="TPR"/>
    <property type="match status" value="4"/>
</dbReference>
<keyword evidence="6" id="KW-0564">Palmitate</keyword>